<organism evidence="2 3">
    <name type="scientific">Cellulomonas uda</name>
    <dbReference type="NCBI Taxonomy" id="1714"/>
    <lineage>
        <taxon>Bacteria</taxon>
        <taxon>Bacillati</taxon>
        <taxon>Actinomycetota</taxon>
        <taxon>Actinomycetes</taxon>
        <taxon>Micrococcales</taxon>
        <taxon>Cellulomonadaceae</taxon>
        <taxon>Cellulomonas</taxon>
    </lineage>
</organism>
<comment type="caution">
    <text evidence="2">The sequence shown here is derived from an EMBL/GenBank/DDBJ whole genome shotgun (WGS) entry which is preliminary data.</text>
</comment>
<reference evidence="2 3" key="1">
    <citation type="submission" date="2019-06" db="EMBL/GenBank/DDBJ databases">
        <title>Whole genome shotgun sequence of Cellulomonas uda NBRC 3747.</title>
        <authorList>
            <person name="Hosoyama A."/>
            <person name="Uohara A."/>
            <person name="Ohji S."/>
            <person name="Ichikawa N."/>
        </authorList>
    </citation>
    <scope>NUCLEOTIDE SEQUENCE [LARGE SCALE GENOMIC DNA]</scope>
    <source>
        <strain evidence="2 3">NBRC 3747</strain>
    </source>
</reference>
<name>A0A4Y3K7Z9_CELUD</name>
<dbReference type="EMBL" id="BJLP01000003">
    <property type="protein sequence ID" value="GEA79846.1"/>
    <property type="molecule type" value="Genomic_DNA"/>
</dbReference>
<dbReference type="Proteomes" id="UP000315842">
    <property type="component" value="Unassembled WGS sequence"/>
</dbReference>
<sequence>MSNYLGAVLRRDVVPRVREWLTVRGSVGSEHRFVDLDERTVLLLVSRDLGASLAPGRFFRGTAVSPEHGAIGFGLAGWQAMPAGAHADPHGVSGEFVLLEWDDDAVVARRDVLGSVALASTTGDGFAAVSDSLLVLVDLRRWLGQGVTQRTEVLLARTFPNNFASQQISEETHVVEVAYAAAGRGVRIPLRTLRAEPDGPLLASRVVDVDLDPVETMRGVATFVARTMTTLALRDDLDVRLMLSGGYDSRVLLGGAVHGGAAHRLAVHTRGGSGSHDLDARAVAPIAEHYRLRLNAPRLRSTPSQDAGAPLALLASTTLGFYDTLSPLSTVRRGAITINGVGAEIYKGNWKWRTERQMFEQTNQRAVQLGAMRAQAAKGIRATGGDPRWADASELLYCGFRNGIHGAGNSIALSMTGLRPLHQVALAALGHQRVDGLPPRERRDRARLRGQGENVMAGLLALMDTQLAAMPYDRPDKTLAPDLVAQRLADLGGPLGPEAKTELPVHGSPSDVPAGPSALGLGVAEHAGMAVEMSTEHLMRLAERGHESVEHPAVRPSYGRVLKRARERLVDNGESPRDAGAMLGKLLTLAMIG</sequence>
<dbReference type="RefSeq" id="WP_141318101.1">
    <property type="nucleotide sequence ID" value="NZ_BJLP01000003.1"/>
</dbReference>
<gene>
    <name evidence="2" type="ORF">CUD01_02900</name>
</gene>
<proteinExistence type="predicted"/>
<evidence type="ECO:0000313" key="2">
    <source>
        <dbReference type="EMBL" id="GEA79846.1"/>
    </source>
</evidence>
<feature type="region of interest" description="Disordered" evidence="1">
    <location>
        <begin position="493"/>
        <end position="513"/>
    </location>
</feature>
<evidence type="ECO:0000256" key="1">
    <source>
        <dbReference type="SAM" id="MobiDB-lite"/>
    </source>
</evidence>
<evidence type="ECO:0008006" key="4">
    <source>
        <dbReference type="Google" id="ProtNLM"/>
    </source>
</evidence>
<dbReference type="AlphaFoldDB" id="A0A4Y3K7Z9"/>
<accession>A0A4Y3K7Z9</accession>
<protein>
    <recommendedName>
        <fullName evidence="4">Asparagine synthetase domain-containing protein</fullName>
    </recommendedName>
</protein>
<evidence type="ECO:0000313" key="3">
    <source>
        <dbReference type="Proteomes" id="UP000315842"/>
    </source>
</evidence>
<keyword evidence="3" id="KW-1185">Reference proteome</keyword>